<feature type="transmembrane region" description="Helical" evidence="7">
    <location>
        <begin position="417"/>
        <end position="441"/>
    </location>
</feature>
<protein>
    <recommendedName>
        <fullName evidence="10">Lipopolysaccharide biosynthesis protein</fullName>
    </recommendedName>
</protein>
<dbReference type="EMBL" id="BAAAMK010000004">
    <property type="protein sequence ID" value="GAA1956420.1"/>
    <property type="molecule type" value="Genomic_DNA"/>
</dbReference>
<feature type="transmembrane region" description="Helical" evidence="7">
    <location>
        <begin position="179"/>
        <end position="196"/>
    </location>
</feature>
<feature type="transmembrane region" description="Helical" evidence="7">
    <location>
        <begin position="249"/>
        <end position="277"/>
    </location>
</feature>
<name>A0ABP5C1T0_9MICO</name>
<keyword evidence="4 7" id="KW-0812">Transmembrane</keyword>
<evidence type="ECO:0008006" key="10">
    <source>
        <dbReference type="Google" id="ProtNLM"/>
    </source>
</evidence>
<feature type="transmembrane region" description="Helical" evidence="7">
    <location>
        <begin position="21"/>
        <end position="43"/>
    </location>
</feature>
<evidence type="ECO:0000256" key="3">
    <source>
        <dbReference type="ARBA" id="ARBA00022475"/>
    </source>
</evidence>
<reference evidence="9" key="1">
    <citation type="journal article" date="2019" name="Int. J. Syst. Evol. Microbiol.">
        <title>The Global Catalogue of Microorganisms (GCM) 10K type strain sequencing project: providing services to taxonomists for standard genome sequencing and annotation.</title>
        <authorList>
            <consortium name="The Broad Institute Genomics Platform"/>
            <consortium name="The Broad Institute Genome Sequencing Center for Infectious Disease"/>
            <person name="Wu L."/>
            <person name="Ma J."/>
        </authorList>
    </citation>
    <scope>NUCLEOTIDE SEQUENCE [LARGE SCALE GENOMIC DNA]</scope>
    <source>
        <strain evidence="9">JCM 13584</strain>
    </source>
</reference>
<evidence type="ECO:0000256" key="7">
    <source>
        <dbReference type="SAM" id="Phobius"/>
    </source>
</evidence>
<dbReference type="PANTHER" id="PTHR30250">
    <property type="entry name" value="PST FAMILY PREDICTED COLANIC ACID TRANSPORTER"/>
    <property type="match status" value="1"/>
</dbReference>
<gene>
    <name evidence="8" type="ORF">GCM10009717_23180</name>
</gene>
<evidence type="ECO:0000256" key="1">
    <source>
        <dbReference type="ARBA" id="ARBA00004651"/>
    </source>
</evidence>
<feature type="transmembrane region" description="Helical" evidence="7">
    <location>
        <begin position="326"/>
        <end position="347"/>
    </location>
</feature>
<accession>A0ABP5C1T0</accession>
<feature type="transmembrane region" description="Helical" evidence="7">
    <location>
        <begin position="49"/>
        <end position="73"/>
    </location>
</feature>
<dbReference type="RefSeq" id="WP_157416717.1">
    <property type="nucleotide sequence ID" value="NZ_BAAAMK010000004.1"/>
</dbReference>
<dbReference type="InterPro" id="IPR050833">
    <property type="entry name" value="Poly_Biosynth_Transport"/>
</dbReference>
<organism evidence="8 9">
    <name type="scientific">Agromyces allii</name>
    <dbReference type="NCBI Taxonomy" id="393607"/>
    <lineage>
        <taxon>Bacteria</taxon>
        <taxon>Bacillati</taxon>
        <taxon>Actinomycetota</taxon>
        <taxon>Actinomycetes</taxon>
        <taxon>Micrococcales</taxon>
        <taxon>Microbacteriaceae</taxon>
        <taxon>Agromyces</taxon>
    </lineage>
</organism>
<dbReference type="Proteomes" id="UP001499954">
    <property type="component" value="Unassembled WGS sequence"/>
</dbReference>
<evidence type="ECO:0000313" key="9">
    <source>
        <dbReference type="Proteomes" id="UP001499954"/>
    </source>
</evidence>
<evidence type="ECO:0000256" key="4">
    <source>
        <dbReference type="ARBA" id="ARBA00022692"/>
    </source>
</evidence>
<feature type="transmembrane region" description="Helical" evidence="7">
    <location>
        <begin position="216"/>
        <end position="237"/>
    </location>
</feature>
<keyword evidence="5 7" id="KW-1133">Transmembrane helix</keyword>
<feature type="transmembrane region" description="Helical" evidence="7">
    <location>
        <begin position="383"/>
        <end position="405"/>
    </location>
</feature>
<keyword evidence="3" id="KW-1003">Cell membrane</keyword>
<feature type="transmembrane region" description="Helical" evidence="7">
    <location>
        <begin position="359"/>
        <end position="377"/>
    </location>
</feature>
<dbReference type="Pfam" id="PF13440">
    <property type="entry name" value="Polysacc_synt_3"/>
    <property type="match status" value="1"/>
</dbReference>
<keyword evidence="6 7" id="KW-0472">Membrane</keyword>
<feature type="transmembrane region" description="Helical" evidence="7">
    <location>
        <begin position="120"/>
        <end position="142"/>
    </location>
</feature>
<evidence type="ECO:0000256" key="5">
    <source>
        <dbReference type="ARBA" id="ARBA00022989"/>
    </source>
</evidence>
<evidence type="ECO:0000313" key="8">
    <source>
        <dbReference type="EMBL" id="GAA1956420.1"/>
    </source>
</evidence>
<comment type="caution">
    <text evidence="8">The sequence shown here is derived from an EMBL/GenBank/DDBJ whole genome shotgun (WGS) entry which is preliminary data.</text>
</comment>
<feature type="transmembrane region" description="Helical" evidence="7">
    <location>
        <begin position="151"/>
        <end position="173"/>
    </location>
</feature>
<dbReference type="PANTHER" id="PTHR30250:SF10">
    <property type="entry name" value="LIPOPOLYSACCHARIDE BIOSYNTHESIS PROTEIN WZXC"/>
    <property type="match status" value="1"/>
</dbReference>
<feature type="transmembrane region" description="Helical" evidence="7">
    <location>
        <begin position="447"/>
        <end position="472"/>
    </location>
</feature>
<keyword evidence="9" id="KW-1185">Reference proteome</keyword>
<evidence type="ECO:0000256" key="2">
    <source>
        <dbReference type="ARBA" id="ARBA00007430"/>
    </source>
</evidence>
<comment type="similarity">
    <text evidence="2">Belongs to the polysaccharide synthase family.</text>
</comment>
<proteinExistence type="inferred from homology"/>
<feature type="transmembrane region" description="Helical" evidence="7">
    <location>
        <begin position="85"/>
        <end position="108"/>
    </location>
</feature>
<feature type="transmembrane region" description="Helical" evidence="7">
    <location>
        <begin position="298"/>
        <end position="320"/>
    </location>
</feature>
<comment type="subcellular location">
    <subcellularLocation>
        <location evidence="1">Cell membrane</location>
        <topology evidence="1">Multi-pass membrane protein</topology>
    </subcellularLocation>
</comment>
<sequence length="497" mass="50811">MTETMQPVLARRVRRGAMWGAVNVGASRVLGFVSTIIVARLIAPEHFGALAVALVVQTIALNIAELGATAALGRGDRDPDEIAPTVFTISIATSAVLTGAMVVGAPWLAATLGDPAAADVIRVLALTVALAGACSVPTAMVWRDFLQGRRIAVDLAGIVVSLVLVVPMAGWGWGALALAWSRVGGQLVSAVGYWIITPRRYAPGWNRREAGGVLRLGLPLAAANLVVFATLNLDYVVVGRLLDPVALGLYLMAFNLASLPSSVVTAVVRTVAVPAFGRLHAAGTLPGEAVRVARGLSFAAFPLSALLVGVAGPLIVTLFGERWAPAAAAMLGLGVFGMARILTELFADLCVGAGRTLGLFWVQVVWLAALAPALWFGVSQWGIAGAGYAHAAVAWLVVVPVYLVLVQRGVGASAGRMLRACLGPAVGAVLCAASAALVASATGATDAPVLAVLAGGSVGLIVYLVATLPIGLRYLAAFRARGGATAPEGARTEEIPT</sequence>
<evidence type="ECO:0000256" key="6">
    <source>
        <dbReference type="ARBA" id="ARBA00023136"/>
    </source>
</evidence>